<organism evidence="1 2">
    <name type="scientific">Ovis ammon polii</name>
    <dbReference type="NCBI Taxonomy" id="230172"/>
    <lineage>
        <taxon>Eukaryota</taxon>
        <taxon>Metazoa</taxon>
        <taxon>Chordata</taxon>
        <taxon>Craniata</taxon>
        <taxon>Vertebrata</taxon>
        <taxon>Euteleostomi</taxon>
        <taxon>Mammalia</taxon>
        <taxon>Eutheria</taxon>
        <taxon>Laurasiatheria</taxon>
        <taxon>Artiodactyla</taxon>
        <taxon>Ruminantia</taxon>
        <taxon>Pecora</taxon>
        <taxon>Bovidae</taxon>
        <taxon>Caprinae</taxon>
        <taxon>Ovis</taxon>
    </lineage>
</organism>
<evidence type="ECO:0000313" key="1">
    <source>
        <dbReference type="EMBL" id="KAI4544511.1"/>
    </source>
</evidence>
<gene>
    <name evidence="1" type="ORF">MG293_004777</name>
</gene>
<name>A0AAD4YFB1_OVIAM</name>
<dbReference type="Proteomes" id="UP001214576">
    <property type="component" value="Unassembled WGS sequence"/>
</dbReference>
<accession>A0AAD4YFB1</accession>
<comment type="caution">
    <text evidence="1">The sequence shown here is derived from an EMBL/GenBank/DDBJ whole genome shotgun (WGS) entry which is preliminary data.</text>
</comment>
<protein>
    <submittedName>
        <fullName evidence="1">Uncharacterized protein</fullName>
    </submittedName>
</protein>
<dbReference type="EMBL" id="JAKZEL010000004">
    <property type="protein sequence ID" value="KAI4544511.1"/>
    <property type="molecule type" value="Genomic_DNA"/>
</dbReference>
<keyword evidence="2" id="KW-1185">Reference proteome</keyword>
<proteinExistence type="predicted"/>
<reference evidence="1" key="1">
    <citation type="submission" date="2022-03" db="EMBL/GenBank/DDBJ databases">
        <title>Genomic analyses of argali, domestic sheep and their hybrids provide insights into chromosomal evolution, heterosis and genetic basis of agronomic traits.</title>
        <authorList>
            <person name="Li M."/>
        </authorList>
    </citation>
    <scope>NUCLEOTIDE SEQUENCE</scope>
    <source>
        <strain evidence="1">CAU-MHL-2022a</strain>
        <tissue evidence="1">Skin</tissue>
    </source>
</reference>
<evidence type="ECO:0000313" key="2">
    <source>
        <dbReference type="Proteomes" id="UP001214576"/>
    </source>
</evidence>
<dbReference type="AlphaFoldDB" id="A0AAD4YFB1"/>
<sequence>MVQRVFAKRKTSLQEGYGSEQNSRFWINKKYEIGRPGGHIGIQLIDEVKQIQKSNTFLRMGHETLLTGVVGEYGWDPAALIIYRTAFRRVRPVLLRELDEKPIAARCTCLIAGSWKRKGRHQKDDLD</sequence>